<dbReference type="EMBL" id="JACZHT010000004">
    <property type="protein sequence ID" value="MBE1237330.1"/>
    <property type="molecule type" value="Genomic_DNA"/>
</dbReference>
<comment type="caution">
    <text evidence="2">The sequence shown here is derived from an EMBL/GenBank/DDBJ whole genome shotgun (WGS) entry which is preliminary data.</text>
</comment>
<dbReference type="Proteomes" id="UP000631034">
    <property type="component" value="Unassembled WGS sequence"/>
</dbReference>
<dbReference type="CDD" id="cd11615">
    <property type="entry name" value="SAF_NeuB_like"/>
    <property type="match status" value="1"/>
</dbReference>
<dbReference type="GO" id="GO:0016051">
    <property type="term" value="P:carbohydrate biosynthetic process"/>
    <property type="evidence" value="ECO:0007669"/>
    <property type="project" value="InterPro"/>
</dbReference>
<evidence type="ECO:0000313" key="2">
    <source>
        <dbReference type="EMBL" id="MBE1237330.1"/>
    </source>
</evidence>
<dbReference type="InterPro" id="IPR006190">
    <property type="entry name" value="SAF_AFP_Neu5Ac"/>
</dbReference>
<evidence type="ECO:0000313" key="3">
    <source>
        <dbReference type="Proteomes" id="UP000631034"/>
    </source>
</evidence>
<dbReference type="Gene3D" id="3.90.1210.10">
    <property type="entry name" value="Antifreeze-like/N-acetylneuraminic acid synthase C-terminal domain"/>
    <property type="match status" value="1"/>
</dbReference>
<accession>A0A8J6YMJ7</accession>
<dbReference type="InterPro" id="IPR057736">
    <property type="entry name" value="SAF_PseI/NeuA/NeuB"/>
</dbReference>
<name>A0A8J6YMJ7_9PROT</name>
<dbReference type="InterPro" id="IPR051690">
    <property type="entry name" value="PseI-like"/>
</dbReference>
<dbReference type="Pfam" id="PF03102">
    <property type="entry name" value="NeuB"/>
    <property type="match status" value="1"/>
</dbReference>
<dbReference type="InterPro" id="IPR013785">
    <property type="entry name" value="Aldolase_TIM"/>
</dbReference>
<dbReference type="Gene3D" id="3.20.20.70">
    <property type="entry name" value="Aldolase class I"/>
    <property type="match status" value="1"/>
</dbReference>
<dbReference type="PANTHER" id="PTHR42966:SF2">
    <property type="entry name" value="PSEUDAMINIC ACID SYNTHASE"/>
    <property type="match status" value="1"/>
</dbReference>
<organism evidence="2 3">
    <name type="scientific">Phaeovibrio sulfidiphilus</name>
    <dbReference type="NCBI Taxonomy" id="1220600"/>
    <lineage>
        <taxon>Bacteria</taxon>
        <taxon>Pseudomonadati</taxon>
        <taxon>Pseudomonadota</taxon>
        <taxon>Alphaproteobacteria</taxon>
        <taxon>Rhodospirillales</taxon>
        <taxon>Rhodospirillaceae</taxon>
        <taxon>Phaeovibrio</taxon>
    </lineage>
</organism>
<dbReference type="RefSeq" id="WP_192534342.1">
    <property type="nucleotide sequence ID" value="NZ_JACZHT010000004.1"/>
</dbReference>
<dbReference type="InterPro" id="IPR036732">
    <property type="entry name" value="AFP_Neu5c_C_sf"/>
</dbReference>
<keyword evidence="3" id="KW-1185">Reference proteome</keyword>
<reference evidence="2" key="1">
    <citation type="submission" date="2020-10" db="EMBL/GenBank/DDBJ databases">
        <title>Genome sequence of the unusual species of purple photosynthetic bacteria, Phaeovibrio sulfidiphilus DSM 23193, type strain.</title>
        <authorList>
            <person name="Kyndt J.A."/>
            <person name="Meyer T.E."/>
        </authorList>
    </citation>
    <scope>NUCLEOTIDE SEQUENCE</scope>
    <source>
        <strain evidence="2">DSM 23193</strain>
    </source>
</reference>
<dbReference type="PROSITE" id="PS50844">
    <property type="entry name" value="AFP_LIKE"/>
    <property type="match status" value="1"/>
</dbReference>
<gene>
    <name evidence="2" type="primary">pseI</name>
    <name evidence="2" type="ORF">IHV25_06680</name>
</gene>
<proteinExistence type="predicted"/>
<dbReference type="SMART" id="SM00858">
    <property type="entry name" value="SAF"/>
    <property type="match status" value="1"/>
</dbReference>
<dbReference type="Pfam" id="PF08666">
    <property type="entry name" value="SAF"/>
    <property type="match status" value="1"/>
</dbReference>
<protein>
    <submittedName>
        <fullName evidence="2">Pseudaminic acid synthase</fullName>
        <ecNumber evidence="2">2.5.1.97</ecNumber>
    </submittedName>
</protein>
<feature type="domain" description="AFP-like" evidence="1">
    <location>
        <begin position="293"/>
        <end position="349"/>
    </location>
</feature>
<dbReference type="AlphaFoldDB" id="A0A8J6YMJ7"/>
<dbReference type="NCBIfam" id="TIGR03586">
    <property type="entry name" value="PseI"/>
    <property type="match status" value="1"/>
</dbReference>
<dbReference type="GO" id="GO:0047444">
    <property type="term" value="F:N-acylneuraminate-9-phosphate synthase activity"/>
    <property type="evidence" value="ECO:0007669"/>
    <property type="project" value="TreeGrafter"/>
</dbReference>
<keyword evidence="2" id="KW-0808">Transferase</keyword>
<dbReference type="EC" id="2.5.1.97" evidence="2"/>
<evidence type="ECO:0000259" key="1">
    <source>
        <dbReference type="PROSITE" id="PS50844"/>
    </source>
</evidence>
<dbReference type="PANTHER" id="PTHR42966">
    <property type="entry name" value="N-ACETYLNEURAMINATE SYNTHASE"/>
    <property type="match status" value="1"/>
</dbReference>
<dbReference type="SUPFAM" id="SSF51269">
    <property type="entry name" value="AFP III-like domain"/>
    <property type="match status" value="1"/>
</dbReference>
<sequence>MMNATRFDQCLKGPSPRAYLIAEVSANHNGSIERAEAIIRAAAESGADAVKLQTYTADTLTLACDNPFFRIQGTLWEGRTLHDLYQEAFLPWEWHPRLMALAADLGLDCFSTPFDPTAVAFLEDLGVPLHKVASFEVVDIPLLKTIARTGKPVILSTGMATLAEIDEAVRTLRDNGTPELVLLKCTSSYPAPVEEANLRTIPHLSAAFGCPAGLSDHTLGSTVALAAVCVGARVVEKHFTLSRADGGPDSAFSMEPHEFRSMVDAIRTAEAALGTVSYDRTKAEQGSVVFRRSLFVVADVRAGEPFTAQNVRSIRPGHGLHTRHYDEVLGRRARCDIARGTPLSRDLID</sequence>
<dbReference type="InterPro" id="IPR013132">
    <property type="entry name" value="PseI/NeuA/B-like_N"/>
</dbReference>
<dbReference type="InterPro" id="IPR020030">
    <property type="entry name" value="Pseudaminic_synth_PseI"/>
</dbReference>
<dbReference type="SUPFAM" id="SSF51569">
    <property type="entry name" value="Aldolase"/>
    <property type="match status" value="1"/>
</dbReference>
<dbReference type="InterPro" id="IPR013974">
    <property type="entry name" value="SAF"/>
</dbReference>